<dbReference type="EMBL" id="CP091092">
    <property type="protein sequence ID" value="WFN36736.1"/>
    <property type="molecule type" value="Genomic_DNA"/>
</dbReference>
<accession>A0AAF0FRK9</accession>
<dbReference type="KEGG" id="manq:L1994_11470"/>
<proteinExistence type="predicted"/>
<evidence type="ECO:0000256" key="2">
    <source>
        <dbReference type="ARBA" id="ARBA00005065"/>
    </source>
</evidence>
<evidence type="ECO:0000256" key="1">
    <source>
        <dbReference type="ARBA" id="ARBA00001966"/>
    </source>
</evidence>
<dbReference type="NCBIfam" id="NF006878">
    <property type="entry name" value="PRK09375.1-2"/>
    <property type="match status" value="1"/>
</dbReference>
<protein>
    <recommendedName>
        <fullName evidence="3 10">Quinolinate synthase</fullName>
        <ecNumber evidence="3 10">2.5.1.72</ecNumber>
    </recommendedName>
</protein>
<dbReference type="GO" id="GO:0034628">
    <property type="term" value="P:'de novo' NAD+ biosynthetic process from L-aspartate"/>
    <property type="evidence" value="ECO:0007669"/>
    <property type="project" value="TreeGrafter"/>
</dbReference>
<evidence type="ECO:0000313" key="12">
    <source>
        <dbReference type="Proteomes" id="UP001218895"/>
    </source>
</evidence>
<evidence type="ECO:0000256" key="5">
    <source>
        <dbReference type="ARBA" id="ARBA00022642"/>
    </source>
</evidence>
<evidence type="ECO:0000256" key="10">
    <source>
        <dbReference type="NCBIfam" id="TIGR00550"/>
    </source>
</evidence>
<dbReference type="RefSeq" id="WP_278099573.1">
    <property type="nucleotide sequence ID" value="NZ_CP091092.1"/>
</dbReference>
<dbReference type="InterPro" id="IPR036094">
    <property type="entry name" value="NadA_sf"/>
</dbReference>
<dbReference type="GO" id="GO:0046872">
    <property type="term" value="F:metal ion binding"/>
    <property type="evidence" value="ECO:0007669"/>
    <property type="project" value="UniProtKB-KW"/>
</dbReference>
<gene>
    <name evidence="11" type="primary">nadA</name>
    <name evidence="11" type="ORF">L1994_11470</name>
</gene>
<keyword evidence="4" id="KW-0004">4Fe-4S</keyword>
<evidence type="ECO:0000256" key="3">
    <source>
        <dbReference type="ARBA" id="ARBA00012669"/>
    </source>
</evidence>
<evidence type="ECO:0000256" key="4">
    <source>
        <dbReference type="ARBA" id="ARBA00022485"/>
    </source>
</evidence>
<dbReference type="EC" id="2.5.1.72" evidence="3 10"/>
<evidence type="ECO:0000313" key="11">
    <source>
        <dbReference type="EMBL" id="WFN36736.1"/>
    </source>
</evidence>
<name>A0AAF0FRK9_9EURY</name>
<dbReference type="PANTHER" id="PTHR30573">
    <property type="entry name" value="QUINOLINATE SYNTHETASE A"/>
    <property type="match status" value="1"/>
</dbReference>
<evidence type="ECO:0000256" key="6">
    <source>
        <dbReference type="ARBA" id="ARBA00022679"/>
    </source>
</evidence>
<organism evidence="11 12">
    <name type="scientific">Methanomicrobium antiquum</name>
    <dbReference type="NCBI Taxonomy" id="487686"/>
    <lineage>
        <taxon>Archaea</taxon>
        <taxon>Methanobacteriati</taxon>
        <taxon>Methanobacteriota</taxon>
        <taxon>Stenosarchaea group</taxon>
        <taxon>Methanomicrobia</taxon>
        <taxon>Methanomicrobiales</taxon>
        <taxon>Methanomicrobiaceae</taxon>
        <taxon>Methanomicrobium</taxon>
    </lineage>
</organism>
<evidence type="ECO:0000256" key="7">
    <source>
        <dbReference type="ARBA" id="ARBA00022723"/>
    </source>
</evidence>
<dbReference type="GO" id="GO:0008987">
    <property type="term" value="F:quinolinate synthetase A activity"/>
    <property type="evidence" value="ECO:0007669"/>
    <property type="project" value="UniProtKB-UniRule"/>
</dbReference>
<comment type="pathway">
    <text evidence="2">Cofactor biosynthesis; NAD(+) biosynthesis; quinolinate from iminoaspartate: step 1/1.</text>
</comment>
<dbReference type="Gene3D" id="3.40.50.10800">
    <property type="entry name" value="NadA-like"/>
    <property type="match status" value="3"/>
</dbReference>
<dbReference type="GeneID" id="79951029"/>
<dbReference type="InterPro" id="IPR003473">
    <property type="entry name" value="NadA"/>
</dbReference>
<dbReference type="PANTHER" id="PTHR30573:SF0">
    <property type="entry name" value="QUINOLINATE SYNTHASE, CHLOROPLASTIC"/>
    <property type="match status" value="1"/>
</dbReference>
<evidence type="ECO:0000256" key="8">
    <source>
        <dbReference type="ARBA" id="ARBA00023004"/>
    </source>
</evidence>
<dbReference type="AlphaFoldDB" id="A0AAF0FRK9"/>
<dbReference type="Proteomes" id="UP001218895">
    <property type="component" value="Chromosome"/>
</dbReference>
<keyword evidence="6 11" id="KW-0808">Transferase</keyword>
<dbReference type="SUPFAM" id="SSF142754">
    <property type="entry name" value="NadA-like"/>
    <property type="match status" value="1"/>
</dbReference>
<evidence type="ECO:0000256" key="9">
    <source>
        <dbReference type="ARBA" id="ARBA00023014"/>
    </source>
</evidence>
<keyword evidence="12" id="KW-1185">Reference proteome</keyword>
<keyword evidence="7" id="KW-0479">Metal-binding</keyword>
<keyword evidence="5" id="KW-0662">Pyridine nucleotide biosynthesis</keyword>
<reference evidence="11" key="1">
    <citation type="submission" date="2022-01" db="EMBL/GenBank/DDBJ databases">
        <title>Complete genome of Methanomicrobium antiquum DSM 21220.</title>
        <authorList>
            <person name="Chen S.-C."/>
            <person name="You Y.-T."/>
            <person name="Zhou Y.-Z."/>
            <person name="Lai M.-C."/>
        </authorList>
    </citation>
    <scope>NUCLEOTIDE SEQUENCE</scope>
    <source>
        <strain evidence="11">DSM 21220</strain>
    </source>
</reference>
<comment type="cofactor">
    <cofactor evidence="1">
        <name>[4Fe-4S] cluster</name>
        <dbReference type="ChEBI" id="CHEBI:49883"/>
    </cofactor>
</comment>
<keyword evidence="8" id="KW-0408">Iron</keyword>
<keyword evidence="9" id="KW-0411">Iron-sulfur</keyword>
<dbReference type="NCBIfam" id="TIGR00550">
    <property type="entry name" value="nadA"/>
    <property type="match status" value="1"/>
</dbReference>
<sequence length="298" mass="32947">MTIADEIKRLKKEKNAIILAHNYQSPEIQDLSDFTGDSLELAIVAKNAKEDIIVLCGVMFMAETAKILNPSKKVLIPAEDAGCPLADYLTAEKVRAAKEKYPKAKVVLYVNSTADSKSEADIVCTSANAVSVCESLDSDTILFGPDSNLASWVAEKLPYKKIIPLPADGHCPLHAEFKPSDAKEAKERGYTVVCHPECPKAVRDECDVVASTGQMIKEAVKSDKWAVMTEKDMVHRLKKEFPDKEFLGFETAVCRDMKLITPDMLKKTLEDEMPEIILSDEIIKSAGSAIERMIKIKK</sequence>
<dbReference type="Pfam" id="PF02445">
    <property type="entry name" value="NadA"/>
    <property type="match status" value="1"/>
</dbReference>
<dbReference type="GO" id="GO:0051539">
    <property type="term" value="F:4 iron, 4 sulfur cluster binding"/>
    <property type="evidence" value="ECO:0007669"/>
    <property type="project" value="UniProtKB-KW"/>
</dbReference>